<dbReference type="EMBL" id="GBXM01108094">
    <property type="protein sequence ID" value="JAH00483.1"/>
    <property type="molecule type" value="Transcribed_RNA"/>
</dbReference>
<sequence>MLLVLRLASILRLFALPTTTQVTPSMRPWNIFQVSTSRVCR</sequence>
<reference evidence="2" key="1">
    <citation type="submission" date="2014-11" db="EMBL/GenBank/DDBJ databases">
        <authorList>
            <person name="Amaro Gonzalez C."/>
        </authorList>
    </citation>
    <scope>NUCLEOTIDE SEQUENCE</scope>
</reference>
<dbReference type="AlphaFoldDB" id="A0A0E9P9G3"/>
<feature type="signal peptide" evidence="1">
    <location>
        <begin position="1"/>
        <end position="20"/>
    </location>
</feature>
<accession>A0A0E9P9G3</accession>
<protein>
    <submittedName>
        <fullName evidence="2">Uncharacterized protein</fullName>
    </submittedName>
</protein>
<keyword evidence="1" id="KW-0732">Signal</keyword>
<reference evidence="2" key="2">
    <citation type="journal article" date="2015" name="Fish Shellfish Immunol.">
        <title>Early steps in the European eel (Anguilla anguilla)-Vibrio vulnificus interaction in the gills: Role of the RtxA13 toxin.</title>
        <authorList>
            <person name="Callol A."/>
            <person name="Pajuelo D."/>
            <person name="Ebbesson L."/>
            <person name="Teles M."/>
            <person name="MacKenzie S."/>
            <person name="Amaro C."/>
        </authorList>
    </citation>
    <scope>NUCLEOTIDE SEQUENCE</scope>
</reference>
<organism evidence="2">
    <name type="scientific">Anguilla anguilla</name>
    <name type="common">European freshwater eel</name>
    <name type="synonym">Muraena anguilla</name>
    <dbReference type="NCBI Taxonomy" id="7936"/>
    <lineage>
        <taxon>Eukaryota</taxon>
        <taxon>Metazoa</taxon>
        <taxon>Chordata</taxon>
        <taxon>Craniata</taxon>
        <taxon>Vertebrata</taxon>
        <taxon>Euteleostomi</taxon>
        <taxon>Actinopterygii</taxon>
        <taxon>Neopterygii</taxon>
        <taxon>Teleostei</taxon>
        <taxon>Anguilliformes</taxon>
        <taxon>Anguillidae</taxon>
        <taxon>Anguilla</taxon>
    </lineage>
</organism>
<proteinExistence type="predicted"/>
<feature type="chain" id="PRO_5002430605" evidence="1">
    <location>
        <begin position="21"/>
        <end position="41"/>
    </location>
</feature>
<evidence type="ECO:0000256" key="1">
    <source>
        <dbReference type="SAM" id="SignalP"/>
    </source>
</evidence>
<name>A0A0E9P9G3_ANGAN</name>
<evidence type="ECO:0000313" key="2">
    <source>
        <dbReference type="EMBL" id="JAH00483.1"/>
    </source>
</evidence>